<feature type="region of interest" description="Disordered" evidence="1">
    <location>
        <begin position="1"/>
        <end position="50"/>
    </location>
</feature>
<feature type="non-terminal residue" evidence="2">
    <location>
        <position position="114"/>
    </location>
</feature>
<dbReference type="AlphaFoldDB" id="A0A8J4FNQ6"/>
<feature type="region of interest" description="Disordered" evidence="1">
    <location>
        <begin position="64"/>
        <end position="96"/>
    </location>
</feature>
<gene>
    <name evidence="2" type="ORF">Vretifemale_12566</name>
</gene>
<name>A0A8J4FNQ6_9CHLO</name>
<evidence type="ECO:0000313" key="3">
    <source>
        <dbReference type="Proteomes" id="UP000747110"/>
    </source>
</evidence>
<feature type="compositionally biased region" description="Polar residues" evidence="1">
    <location>
        <begin position="64"/>
        <end position="73"/>
    </location>
</feature>
<dbReference type="EMBL" id="BNCP01000028">
    <property type="protein sequence ID" value="GIL83888.1"/>
    <property type="molecule type" value="Genomic_DNA"/>
</dbReference>
<protein>
    <submittedName>
        <fullName evidence="2">Uncharacterized protein</fullName>
    </submittedName>
</protein>
<comment type="caution">
    <text evidence="2">The sequence shown here is derived from an EMBL/GenBank/DDBJ whole genome shotgun (WGS) entry which is preliminary data.</text>
</comment>
<accession>A0A8J4FNQ6</accession>
<organism evidence="2 3">
    <name type="scientific">Volvox reticuliferus</name>
    <dbReference type="NCBI Taxonomy" id="1737510"/>
    <lineage>
        <taxon>Eukaryota</taxon>
        <taxon>Viridiplantae</taxon>
        <taxon>Chlorophyta</taxon>
        <taxon>core chlorophytes</taxon>
        <taxon>Chlorophyceae</taxon>
        <taxon>CS clade</taxon>
        <taxon>Chlamydomonadales</taxon>
        <taxon>Volvocaceae</taxon>
        <taxon>Volvox</taxon>
    </lineage>
</organism>
<sequence length="114" mass="11542">RTPQSGNKATTAAAATASVEGNRVLRQKQSTSPLPGPVMAPQQVPSADGGAAAAAACAATVTALLSQPSSSDPGTPDGGRLRKRPSGQAPLEQILQRSKRQRCGIFGGVTFFVT</sequence>
<dbReference type="OrthoDB" id="552979at2759"/>
<evidence type="ECO:0000313" key="2">
    <source>
        <dbReference type="EMBL" id="GIL83888.1"/>
    </source>
</evidence>
<evidence type="ECO:0000256" key="1">
    <source>
        <dbReference type="SAM" id="MobiDB-lite"/>
    </source>
</evidence>
<keyword evidence="3" id="KW-1185">Reference proteome</keyword>
<dbReference type="Proteomes" id="UP000747110">
    <property type="component" value="Unassembled WGS sequence"/>
</dbReference>
<feature type="non-terminal residue" evidence="2">
    <location>
        <position position="1"/>
    </location>
</feature>
<proteinExistence type="predicted"/>
<reference evidence="2" key="1">
    <citation type="journal article" date="2021" name="Proc. Natl. Acad. Sci. U.S.A.">
        <title>Three genomes in the algal genus Volvox reveal the fate of a haploid sex-determining region after a transition to homothallism.</title>
        <authorList>
            <person name="Yamamoto K."/>
            <person name="Hamaji T."/>
            <person name="Kawai-Toyooka H."/>
            <person name="Matsuzaki R."/>
            <person name="Takahashi F."/>
            <person name="Nishimura Y."/>
            <person name="Kawachi M."/>
            <person name="Noguchi H."/>
            <person name="Minakuchi Y."/>
            <person name="Umen J.G."/>
            <person name="Toyoda A."/>
            <person name="Nozaki H."/>
        </authorList>
    </citation>
    <scope>NUCLEOTIDE SEQUENCE</scope>
    <source>
        <strain evidence="2">NIES-3786</strain>
    </source>
</reference>